<gene>
    <name evidence="1" type="ORF">F383_28677</name>
</gene>
<evidence type="ECO:0000313" key="1">
    <source>
        <dbReference type="EMBL" id="KHG23808.1"/>
    </source>
</evidence>
<sequence length="18" mass="2230">MIHFVYGYEIWLILIMGM</sequence>
<name>A0A0B0PAP1_GOSAR</name>
<dbReference type="EMBL" id="KN426360">
    <property type="protein sequence ID" value="KHG23808.1"/>
    <property type="molecule type" value="Genomic_DNA"/>
</dbReference>
<accession>A0A0B0PAP1</accession>
<dbReference type="AlphaFoldDB" id="A0A0B0PAP1"/>
<dbReference type="Proteomes" id="UP000032142">
    <property type="component" value="Unassembled WGS sequence"/>
</dbReference>
<keyword evidence="2" id="KW-1185">Reference proteome</keyword>
<protein>
    <submittedName>
        <fullName evidence="1">Uncharacterized protein</fullName>
    </submittedName>
</protein>
<organism evidence="1 2">
    <name type="scientific">Gossypium arboreum</name>
    <name type="common">Tree cotton</name>
    <name type="synonym">Gossypium nanking</name>
    <dbReference type="NCBI Taxonomy" id="29729"/>
    <lineage>
        <taxon>Eukaryota</taxon>
        <taxon>Viridiplantae</taxon>
        <taxon>Streptophyta</taxon>
        <taxon>Embryophyta</taxon>
        <taxon>Tracheophyta</taxon>
        <taxon>Spermatophyta</taxon>
        <taxon>Magnoliopsida</taxon>
        <taxon>eudicotyledons</taxon>
        <taxon>Gunneridae</taxon>
        <taxon>Pentapetalae</taxon>
        <taxon>rosids</taxon>
        <taxon>malvids</taxon>
        <taxon>Malvales</taxon>
        <taxon>Malvaceae</taxon>
        <taxon>Malvoideae</taxon>
        <taxon>Gossypium</taxon>
    </lineage>
</organism>
<evidence type="ECO:0000313" key="2">
    <source>
        <dbReference type="Proteomes" id="UP000032142"/>
    </source>
</evidence>
<reference evidence="2" key="1">
    <citation type="submission" date="2014-09" db="EMBL/GenBank/DDBJ databases">
        <authorList>
            <person name="Mudge J."/>
            <person name="Ramaraj T."/>
            <person name="Lindquist I.E."/>
            <person name="Bharti A.K."/>
            <person name="Sundararajan A."/>
            <person name="Cameron C.T."/>
            <person name="Woodward J.E."/>
            <person name="May G.D."/>
            <person name="Brubaker C."/>
            <person name="Broadhvest J."/>
            <person name="Wilkins T.A."/>
        </authorList>
    </citation>
    <scope>NUCLEOTIDE SEQUENCE</scope>
    <source>
        <strain evidence="2">cv. AKA8401</strain>
    </source>
</reference>
<proteinExistence type="predicted"/>